<feature type="region of interest" description="Disordered" evidence="1">
    <location>
        <begin position="228"/>
        <end position="262"/>
    </location>
</feature>
<dbReference type="InterPro" id="IPR029472">
    <property type="entry name" value="Copia-like_N"/>
</dbReference>
<evidence type="ECO:0000256" key="1">
    <source>
        <dbReference type="SAM" id="MobiDB-lite"/>
    </source>
</evidence>
<evidence type="ECO:0008006" key="6">
    <source>
        <dbReference type="Google" id="ProtNLM"/>
    </source>
</evidence>
<feature type="domain" description="Reverse transcriptase Ty1/copia-type" evidence="2">
    <location>
        <begin position="533"/>
        <end position="660"/>
    </location>
</feature>
<evidence type="ECO:0000313" key="5">
    <source>
        <dbReference type="Proteomes" id="UP001054821"/>
    </source>
</evidence>
<dbReference type="Pfam" id="PF14244">
    <property type="entry name" value="Retrotran_gag_3"/>
    <property type="match status" value="1"/>
</dbReference>
<evidence type="ECO:0000259" key="3">
    <source>
        <dbReference type="Pfam" id="PF14244"/>
    </source>
</evidence>
<gene>
    <name evidence="4" type="ORF">L3X38_012065</name>
</gene>
<evidence type="ECO:0000259" key="2">
    <source>
        <dbReference type="Pfam" id="PF07727"/>
    </source>
</evidence>
<feature type="domain" description="Retrotransposon Copia-like N-terminal" evidence="3">
    <location>
        <begin position="23"/>
        <end position="69"/>
    </location>
</feature>
<dbReference type="PANTHER" id="PTHR37610:SF100">
    <property type="entry name" value="COPIA-LIKE POLYPROTEIN_RETROTRANSPOSON"/>
    <property type="match status" value="1"/>
</dbReference>
<reference evidence="4 5" key="1">
    <citation type="journal article" date="2022" name="G3 (Bethesda)">
        <title>Whole-genome sequence and methylome profiling of the almond [Prunus dulcis (Mill.) D.A. Webb] cultivar 'Nonpareil'.</title>
        <authorList>
            <person name="D'Amico-Willman K.M."/>
            <person name="Ouma W.Z."/>
            <person name="Meulia T."/>
            <person name="Sideli G.M."/>
            <person name="Gradziel T.M."/>
            <person name="Fresnedo-Ramirez J."/>
        </authorList>
    </citation>
    <scope>NUCLEOTIDE SEQUENCE [LARGE SCALE GENOMIC DNA]</scope>
    <source>
        <strain evidence="4">Clone GOH B32 T37-40</strain>
    </source>
</reference>
<dbReference type="PANTHER" id="PTHR37610">
    <property type="entry name" value="CCHC-TYPE DOMAIN-CONTAINING PROTEIN"/>
    <property type="match status" value="1"/>
</dbReference>
<sequence>MTETLSEKKLTEVMDFNDPYYIHPSDHTGHAIVTRPLEGDNYATWSRAMIMSLEAKNKLGFVDGTIKAPSAKDPKYGAWRRCNQIVKSWILNSISPTLTNTVIFSDTVAEVWADLNERFSQGNFSRIFELKQGIVEHRQQQQSIAVYYTMLKSFWDELGSYNDPPSCNCAGLKQIAEREEQEQILQFLMGLNDTYSAIRGQILLMQPLPNIRKIYSLLLQEEKQRQLADARDGPIHAMNVKKSTKNTENRQPAKSQDNKGKSLYCTHCEGDTHIVDRCYYIIGFPPGHKFHGKAIKPPNRNKRFTANNAHSTTKPTTAENAHQNFPQFTEEEYNQIRALLGKTQFCGSVTDVTYQPTLTNPSHMSHAPTHPTPIPPSPNITILSHTQPNQIHDNLQPNLTTPSSPNNTMSSPPFMQLSPPEPIHPIIDTPMPSPVTAPPVVPRRSQRERYPPPHLQDYHCSNAIMLPPGSSSSRRGTHHPLSNFVSYDHFSPSHRCFITSLSAHREPKSFAQAYLDPRWKEAMHAELTALEQNKTWTLCPLPQGKRAIGSKWVYKIKYRSDGTIERYKARLVAKGYTQMEGLDYTETFSPVAKLVTLECLLAVAAVRHWSLHQLDVQNAFLHGDLDEEVYMLPPPGLRRQGANMVCRLQKSLYGLKQASRN</sequence>
<accession>A0AAD4WJC1</accession>
<dbReference type="AlphaFoldDB" id="A0AAD4WJC1"/>
<comment type="caution">
    <text evidence="4">The sequence shown here is derived from an EMBL/GenBank/DDBJ whole genome shotgun (WGS) entry which is preliminary data.</text>
</comment>
<keyword evidence="5" id="KW-1185">Reference proteome</keyword>
<dbReference type="InterPro" id="IPR013103">
    <property type="entry name" value="RVT_2"/>
</dbReference>
<dbReference type="Pfam" id="PF07727">
    <property type="entry name" value="RVT_2"/>
    <property type="match status" value="1"/>
</dbReference>
<organism evidence="4 5">
    <name type="scientific">Prunus dulcis</name>
    <name type="common">Almond</name>
    <name type="synonym">Amygdalus dulcis</name>
    <dbReference type="NCBI Taxonomy" id="3755"/>
    <lineage>
        <taxon>Eukaryota</taxon>
        <taxon>Viridiplantae</taxon>
        <taxon>Streptophyta</taxon>
        <taxon>Embryophyta</taxon>
        <taxon>Tracheophyta</taxon>
        <taxon>Spermatophyta</taxon>
        <taxon>Magnoliopsida</taxon>
        <taxon>eudicotyledons</taxon>
        <taxon>Gunneridae</taxon>
        <taxon>Pentapetalae</taxon>
        <taxon>rosids</taxon>
        <taxon>fabids</taxon>
        <taxon>Rosales</taxon>
        <taxon>Rosaceae</taxon>
        <taxon>Amygdaloideae</taxon>
        <taxon>Amygdaleae</taxon>
        <taxon>Prunus</taxon>
    </lineage>
</organism>
<proteinExistence type="predicted"/>
<dbReference type="EMBL" id="JAJFAZ020000002">
    <property type="protein sequence ID" value="KAI5344188.1"/>
    <property type="molecule type" value="Genomic_DNA"/>
</dbReference>
<protein>
    <recommendedName>
        <fullName evidence="6">Transposable element protein</fullName>
    </recommendedName>
</protein>
<name>A0AAD4WJC1_PRUDU</name>
<dbReference type="InterPro" id="IPR043502">
    <property type="entry name" value="DNA/RNA_pol_sf"/>
</dbReference>
<dbReference type="SUPFAM" id="SSF56672">
    <property type="entry name" value="DNA/RNA polymerases"/>
    <property type="match status" value="1"/>
</dbReference>
<dbReference type="Proteomes" id="UP001054821">
    <property type="component" value="Chromosome 2"/>
</dbReference>
<evidence type="ECO:0000313" key="4">
    <source>
        <dbReference type="EMBL" id="KAI5344188.1"/>
    </source>
</evidence>